<feature type="chain" id="PRO_5024787192" evidence="1">
    <location>
        <begin position="18"/>
        <end position="53"/>
    </location>
</feature>
<reference evidence="3" key="1">
    <citation type="submission" date="2019-04" db="EMBL/GenBank/DDBJ databases">
        <title>Friends and foes A comparative genomics studyof 23 Aspergillus species from section Flavi.</title>
        <authorList>
            <consortium name="DOE Joint Genome Institute"/>
            <person name="Kjaerbolling I."/>
            <person name="Vesth T."/>
            <person name="Frisvad J.C."/>
            <person name="Nybo J.L."/>
            <person name="Theobald S."/>
            <person name="Kildgaard S."/>
            <person name="Isbrandt T."/>
            <person name="Kuo A."/>
            <person name="Sato A."/>
            <person name="Lyhne E.K."/>
            <person name="Kogle M.E."/>
            <person name="Wiebenga A."/>
            <person name="Kun R.S."/>
            <person name="Lubbers R.J."/>
            <person name="Makela M.R."/>
            <person name="Barry K."/>
            <person name="Chovatia M."/>
            <person name="Clum A."/>
            <person name="Daum C."/>
            <person name="Haridas S."/>
            <person name="He G."/>
            <person name="LaButti K."/>
            <person name="Lipzen A."/>
            <person name="Mondo S."/>
            <person name="Riley R."/>
            <person name="Salamov A."/>
            <person name="Simmons B.A."/>
            <person name="Magnuson J.K."/>
            <person name="Henrissat B."/>
            <person name="Mortensen U.H."/>
            <person name="Larsen T.O."/>
            <person name="Devries R.P."/>
            <person name="Grigoriev I.V."/>
            <person name="Machida M."/>
            <person name="Baker S.E."/>
            <person name="Andersen M.R."/>
        </authorList>
    </citation>
    <scope>NUCLEOTIDE SEQUENCE [LARGE SCALE GENOMIC DNA]</scope>
    <source>
        <strain evidence="3">CBS 130015</strain>
    </source>
</reference>
<gene>
    <name evidence="2" type="ORF">BDV41DRAFT_535005</name>
</gene>
<keyword evidence="3" id="KW-1185">Reference proteome</keyword>
<name>A0A5N6W2B5_9EURO</name>
<protein>
    <submittedName>
        <fullName evidence="2">Uncharacterized protein</fullName>
    </submittedName>
</protein>
<feature type="signal peptide" evidence="1">
    <location>
        <begin position="1"/>
        <end position="17"/>
    </location>
</feature>
<evidence type="ECO:0000256" key="1">
    <source>
        <dbReference type="SAM" id="SignalP"/>
    </source>
</evidence>
<keyword evidence="1" id="KW-0732">Signal</keyword>
<organism evidence="2 3">
    <name type="scientific">Aspergillus transmontanensis</name>
    <dbReference type="NCBI Taxonomy" id="1034304"/>
    <lineage>
        <taxon>Eukaryota</taxon>
        <taxon>Fungi</taxon>
        <taxon>Dikarya</taxon>
        <taxon>Ascomycota</taxon>
        <taxon>Pezizomycotina</taxon>
        <taxon>Eurotiomycetes</taxon>
        <taxon>Eurotiomycetidae</taxon>
        <taxon>Eurotiales</taxon>
        <taxon>Aspergillaceae</taxon>
        <taxon>Aspergillus</taxon>
        <taxon>Aspergillus subgen. Circumdati</taxon>
    </lineage>
</organism>
<accession>A0A5N6W2B5</accession>
<dbReference type="Proteomes" id="UP000325433">
    <property type="component" value="Unassembled WGS sequence"/>
</dbReference>
<evidence type="ECO:0000313" key="2">
    <source>
        <dbReference type="EMBL" id="KAE8314069.1"/>
    </source>
</evidence>
<dbReference type="AlphaFoldDB" id="A0A5N6W2B5"/>
<dbReference type="EMBL" id="ML738321">
    <property type="protein sequence ID" value="KAE8314069.1"/>
    <property type="molecule type" value="Genomic_DNA"/>
</dbReference>
<evidence type="ECO:0000313" key="3">
    <source>
        <dbReference type="Proteomes" id="UP000325433"/>
    </source>
</evidence>
<sequence length="53" mass="6402">MHAFMSHVCTYILLSFSYHLTIPYLSSPTNSVRYDSRYTKRVRERDREAEPYL</sequence>
<proteinExistence type="predicted"/>